<dbReference type="KEGG" id="beo:BEH_07555"/>
<reference evidence="1 2" key="1">
    <citation type="journal article" date="2015" name="PLoS ONE">
        <title>Genome Sequence of Bacillus endophyticus and Analysis of Its Companion Mechanism in the Ketogulonigenium vulgare-Bacillus Strain Consortium.</title>
        <authorList>
            <person name="Jia N."/>
            <person name="Du J."/>
            <person name="Ding M.Z."/>
            <person name="Gao F."/>
            <person name="Yuan Y.J."/>
        </authorList>
    </citation>
    <scope>NUCLEOTIDE SEQUENCE [LARGE SCALE GENOMIC DNA]</scope>
    <source>
        <strain evidence="1 2">Hbe603</strain>
    </source>
</reference>
<evidence type="ECO:0000313" key="2">
    <source>
        <dbReference type="Proteomes" id="UP000036202"/>
    </source>
</evidence>
<accession>A0A0H4KGN1</accession>
<dbReference type="OrthoDB" id="9989639at2"/>
<protein>
    <submittedName>
        <fullName evidence="1">Uncharacterized protein</fullName>
    </submittedName>
</protein>
<sequence>MTQNNQSDEFKEYIGREYQKISQKYNQIKRDLLEYMGYDDAFLTTKAGYRKQTKNQLIETVFQQRAMIRRLLEELDEDKRAKLVNELDEFYMERDNSK</sequence>
<dbReference type="AlphaFoldDB" id="A0A0H4KGN1"/>
<dbReference type="Proteomes" id="UP000036202">
    <property type="component" value="Chromosome"/>
</dbReference>
<reference evidence="2" key="2">
    <citation type="submission" date="2015-06" db="EMBL/GenBank/DDBJ databases">
        <title>Genome Sequence of Bacillus endophyticus and Analysis of its Companion Mechanism in the Ketogulonigenium vulgare-Bacillus strain Consortium.</title>
        <authorList>
            <person name="Jia N."/>
            <person name="Du J."/>
            <person name="Ding M.-Z."/>
            <person name="Gao F."/>
            <person name="Yuan Y.-J."/>
        </authorList>
    </citation>
    <scope>NUCLEOTIDE SEQUENCE [LARGE SCALE GENOMIC DNA]</scope>
    <source>
        <strain evidence="2">Hbe603</strain>
    </source>
</reference>
<dbReference type="PATRIC" id="fig|135735.6.peg.1535"/>
<proteinExistence type="predicted"/>
<gene>
    <name evidence="1" type="ORF">BEH_07555</name>
</gene>
<organism evidence="1 2">
    <name type="scientific">Priestia filamentosa</name>
    <dbReference type="NCBI Taxonomy" id="1402861"/>
    <lineage>
        <taxon>Bacteria</taxon>
        <taxon>Bacillati</taxon>
        <taxon>Bacillota</taxon>
        <taxon>Bacilli</taxon>
        <taxon>Bacillales</taxon>
        <taxon>Bacillaceae</taxon>
        <taxon>Priestia</taxon>
    </lineage>
</organism>
<keyword evidence="2" id="KW-1185">Reference proteome</keyword>
<evidence type="ECO:0000313" key="1">
    <source>
        <dbReference type="EMBL" id="AKO91966.1"/>
    </source>
</evidence>
<dbReference type="RefSeq" id="WP_046216927.1">
    <property type="nucleotide sequence ID" value="NZ_CP011974.1"/>
</dbReference>
<name>A0A0H4KGN1_9BACI</name>
<dbReference type="EMBL" id="CP011974">
    <property type="protein sequence ID" value="AKO91966.1"/>
    <property type="molecule type" value="Genomic_DNA"/>
</dbReference>